<gene>
    <name evidence="1" type="ORF">E6O75_ATG07696</name>
</gene>
<accession>A0A4Z1PEE0</accession>
<reference evidence="1 2" key="1">
    <citation type="submission" date="2019-04" db="EMBL/GenBank/DDBJ databases">
        <title>High contiguity whole genome sequence and gene annotation resource for two Venturia nashicola isolates.</title>
        <authorList>
            <person name="Prokchorchik M."/>
            <person name="Won K."/>
            <person name="Lee Y."/>
            <person name="Choi E.D."/>
            <person name="Segonzac C."/>
            <person name="Sohn K.H."/>
        </authorList>
    </citation>
    <scope>NUCLEOTIDE SEQUENCE [LARGE SCALE GENOMIC DNA]</scope>
    <source>
        <strain evidence="1 2">PRI2</strain>
    </source>
</reference>
<evidence type="ECO:0000313" key="1">
    <source>
        <dbReference type="EMBL" id="TID20236.1"/>
    </source>
</evidence>
<keyword evidence="2" id="KW-1185">Reference proteome</keyword>
<name>A0A4Z1PEE0_9PEZI</name>
<comment type="caution">
    <text evidence="1">The sequence shown here is derived from an EMBL/GenBank/DDBJ whole genome shotgun (WGS) entry which is preliminary data.</text>
</comment>
<proteinExistence type="predicted"/>
<protein>
    <submittedName>
        <fullName evidence="1">Uncharacterized protein</fullName>
    </submittedName>
</protein>
<dbReference type="EMBL" id="SNSC02000011">
    <property type="protein sequence ID" value="TID20236.1"/>
    <property type="molecule type" value="Genomic_DNA"/>
</dbReference>
<evidence type="ECO:0000313" key="2">
    <source>
        <dbReference type="Proteomes" id="UP000298493"/>
    </source>
</evidence>
<dbReference type="AlphaFoldDB" id="A0A4Z1PEE0"/>
<sequence>MHLRLSSLRQGLKLLALCKEELVATAQPPLQMALLSHIVLSISSISLHLFLLEPCPTSGFIQFVDAVANFRYMKVPGLGEGLAQSLEGKLEVFQVIDQTVRVFATLPWFTTLVYAPAICRTARWMAPIS</sequence>
<dbReference type="Proteomes" id="UP000298493">
    <property type="component" value="Unassembled WGS sequence"/>
</dbReference>
<organism evidence="1 2">
    <name type="scientific">Venturia nashicola</name>
    <dbReference type="NCBI Taxonomy" id="86259"/>
    <lineage>
        <taxon>Eukaryota</taxon>
        <taxon>Fungi</taxon>
        <taxon>Dikarya</taxon>
        <taxon>Ascomycota</taxon>
        <taxon>Pezizomycotina</taxon>
        <taxon>Dothideomycetes</taxon>
        <taxon>Pleosporomycetidae</taxon>
        <taxon>Venturiales</taxon>
        <taxon>Venturiaceae</taxon>
        <taxon>Venturia</taxon>
    </lineage>
</organism>